<gene>
    <name evidence="2" type="ORF">EVOR1521_LOCUS18777</name>
</gene>
<dbReference type="AlphaFoldDB" id="A0AA36IW90"/>
<evidence type="ECO:0000313" key="2">
    <source>
        <dbReference type="EMBL" id="CAJ1394033.1"/>
    </source>
</evidence>
<feature type="compositionally biased region" description="Low complexity" evidence="1">
    <location>
        <begin position="35"/>
        <end position="52"/>
    </location>
</feature>
<dbReference type="Pfam" id="PF05721">
    <property type="entry name" value="PhyH"/>
    <property type="match status" value="1"/>
</dbReference>
<evidence type="ECO:0008006" key="4">
    <source>
        <dbReference type="Google" id="ProtNLM"/>
    </source>
</evidence>
<proteinExistence type="predicted"/>
<dbReference type="PANTHER" id="PTHR37563:SF2">
    <property type="entry name" value="PHYTANOYL-COA DIOXYGENASE FAMILY PROTEIN (AFU_ORTHOLOGUE AFUA_2G03330)"/>
    <property type="match status" value="1"/>
</dbReference>
<accession>A0AA36IW90</accession>
<protein>
    <recommendedName>
        <fullName evidence="4">Phytanoyl-CoA dioxygenase</fullName>
    </recommendedName>
</protein>
<feature type="region of interest" description="Disordered" evidence="1">
    <location>
        <begin position="508"/>
        <end position="535"/>
    </location>
</feature>
<dbReference type="InterPro" id="IPR051961">
    <property type="entry name" value="Fungal_Metabolite_Diox"/>
</dbReference>
<evidence type="ECO:0000256" key="1">
    <source>
        <dbReference type="SAM" id="MobiDB-lite"/>
    </source>
</evidence>
<sequence>MPLAWEASLRLVDEVNQLRFSCPQHELLALLDDLPSPSSPSSPSSSRPANGRTANAANAAYLPPPAAERRFLYGADGAPSLGAPVVPCKNWRERPLEEILESALSELKRCGFVVLEELVCPEKLQALLADFRRQRTAGLPEGVTFSRMRAQRDMTVPPFNKLWAQDDVICHPLILALLARYVRNSTNMSEEKSAEMSFAQWLGAGGGVEHFTSGEMSAGYPELDLMVVVDTPAGAPAQTRHRDTILPGPCASLGVHIPLTKMQAEPLNGAIGFFPGSHVLRGELGDKPKLPEMVGATAPGSVILYDSFTEHRGLENVSAEARAALFAWFRVPGVYTGHTEENFGPEGLERADAFRRYLRPRLREAEERQRAQCPGACESRALEAWGFRRPPRQLVPWTRSWGEERVCFRCNRTRGEGNFCAETPASRRREWYCRSCWEECRSAGVTPAPWPGNMEEPWQEDRVSEERLEELQAQGLNITPGKGRHKLTLLRERGYFLPVDPLPSWLDRVSNDPQPSGWKDGMRKALGEVPRSDGF</sequence>
<keyword evidence="3" id="KW-1185">Reference proteome</keyword>
<dbReference type="SUPFAM" id="SSF51197">
    <property type="entry name" value="Clavaminate synthase-like"/>
    <property type="match status" value="1"/>
</dbReference>
<dbReference type="Proteomes" id="UP001178507">
    <property type="component" value="Unassembled WGS sequence"/>
</dbReference>
<feature type="region of interest" description="Disordered" evidence="1">
    <location>
        <begin position="33"/>
        <end position="52"/>
    </location>
</feature>
<dbReference type="PANTHER" id="PTHR37563">
    <property type="entry name" value="PHYTANOYL-COA DIOXYGENASE FAMILY PROTEIN (AFU_ORTHOLOGUE AFUA_2G03330)"/>
    <property type="match status" value="1"/>
</dbReference>
<dbReference type="EMBL" id="CAUJNA010002724">
    <property type="protein sequence ID" value="CAJ1394033.1"/>
    <property type="molecule type" value="Genomic_DNA"/>
</dbReference>
<comment type="caution">
    <text evidence="2">The sequence shown here is derived from an EMBL/GenBank/DDBJ whole genome shotgun (WGS) entry which is preliminary data.</text>
</comment>
<dbReference type="Gene3D" id="2.60.120.620">
    <property type="entry name" value="q2cbj1_9rhob like domain"/>
    <property type="match status" value="1"/>
</dbReference>
<name>A0AA36IW90_9DINO</name>
<organism evidence="2 3">
    <name type="scientific">Effrenium voratum</name>
    <dbReference type="NCBI Taxonomy" id="2562239"/>
    <lineage>
        <taxon>Eukaryota</taxon>
        <taxon>Sar</taxon>
        <taxon>Alveolata</taxon>
        <taxon>Dinophyceae</taxon>
        <taxon>Suessiales</taxon>
        <taxon>Symbiodiniaceae</taxon>
        <taxon>Effrenium</taxon>
    </lineage>
</organism>
<feature type="compositionally biased region" description="Basic and acidic residues" evidence="1">
    <location>
        <begin position="520"/>
        <end position="535"/>
    </location>
</feature>
<reference evidence="2" key="1">
    <citation type="submission" date="2023-08" db="EMBL/GenBank/DDBJ databases">
        <authorList>
            <person name="Chen Y."/>
            <person name="Shah S."/>
            <person name="Dougan E. K."/>
            <person name="Thang M."/>
            <person name="Chan C."/>
        </authorList>
    </citation>
    <scope>NUCLEOTIDE SEQUENCE</scope>
</reference>
<evidence type="ECO:0000313" key="3">
    <source>
        <dbReference type="Proteomes" id="UP001178507"/>
    </source>
</evidence>
<dbReference type="InterPro" id="IPR008775">
    <property type="entry name" value="Phytyl_CoA_dOase-like"/>
</dbReference>